<protein>
    <submittedName>
        <fullName evidence="1">DUF2652 domain-containing protein</fullName>
    </submittedName>
</protein>
<dbReference type="RefSeq" id="WP_234658829.1">
    <property type="nucleotide sequence ID" value="NZ_CP094997.1"/>
</dbReference>
<gene>
    <name evidence="1" type="ORF">LXM26_30045</name>
</gene>
<dbReference type="Gene3D" id="3.30.70.1230">
    <property type="entry name" value="Nucleotide cyclase"/>
    <property type="match status" value="1"/>
</dbReference>
<dbReference type="EMBL" id="JAJTTC010000015">
    <property type="protein sequence ID" value="MCF0065793.1"/>
    <property type="molecule type" value="Genomic_DNA"/>
</dbReference>
<reference evidence="1" key="1">
    <citation type="submission" date="2021-12" db="EMBL/GenBank/DDBJ databases">
        <title>Novel species in genus Dyadobacter.</title>
        <authorList>
            <person name="Ma C."/>
        </authorList>
    </citation>
    <scope>NUCLEOTIDE SEQUENCE</scope>
    <source>
        <strain evidence="1">LJ419</strain>
    </source>
</reference>
<dbReference type="Proteomes" id="UP001139000">
    <property type="component" value="Unassembled WGS sequence"/>
</dbReference>
<evidence type="ECO:0000313" key="2">
    <source>
        <dbReference type="Proteomes" id="UP001139000"/>
    </source>
</evidence>
<dbReference type="InterPro" id="IPR020503">
    <property type="entry name" value="Uncharacterised_Rv2561"/>
</dbReference>
<keyword evidence="2" id="KW-1185">Reference proteome</keyword>
<accession>A0A9X1PUD4</accession>
<dbReference type="SUPFAM" id="SSF55073">
    <property type="entry name" value="Nucleotide cyclase"/>
    <property type="match status" value="1"/>
</dbReference>
<dbReference type="InterPro" id="IPR029787">
    <property type="entry name" value="Nucleotide_cyclase"/>
</dbReference>
<dbReference type="AlphaFoldDB" id="A0A9X1PUD4"/>
<comment type="caution">
    <text evidence="1">The sequence shown here is derived from an EMBL/GenBank/DDBJ whole genome shotgun (WGS) entry which is preliminary data.</text>
</comment>
<organism evidence="1 2">
    <name type="scientific">Dyadobacter chenwenxiniae</name>
    <dbReference type="NCBI Taxonomy" id="2906456"/>
    <lineage>
        <taxon>Bacteria</taxon>
        <taxon>Pseudomonadati</taxon>
        <taxon>Bacteroidota</taxon>
        <taxon>Cytophagia</taxon>
        <taxon>Cytophagales</taxon>
        <taxon>Spirosomataceae</taxon>
        <taxon>Dyadobacter</taxon>
    </lineage>
</organism>
<evidence type="ECO:0000313" key="1">
    <source>
        <dbReference type="EMBL" id="MCF0065793.1"/>
    </source>
</evidence>
<sequence length="203" mass="23169">MKKGSKGLIFIVDISGFTKFVSRTANEDGNWIIRQLFNSIINANELSFQISEIEGDAILFYQFGKPLSVTKILTQFKKMLHSFHDQIKKLKCVYPIVKDLSLKVIVHYGEMSVYQIGRFFKLFGRPLIDAHRLLKNSIGLDTYVLITNQYIKELTSVYKLPLPEGYNACELYDVGNLCYTYFPFQQNGRTACSATAGAKLIRV</sequence>
<name>A0A9X1PUD4_9BACT</name>
<dbReference type="Pfam" id="PF10851">
    <property type="entry name" value="DUF2652"/>
    <property type="match status" value="1"/>
</dbReference>
<proteinExistence type="predicted"/>